<reference evidence="2" key="1">
    <citation type="submission" date="2019-07" db="EMBL/GenBank/DDBJ databases">
        <title>Chitinimonas sp. nov., isolated from Ny-Alesund, arctica soil.</title>
        <authorList>
            <person name="Xu Q."/>
            <person name="Peng F."/>
        </authorList>
    </citation>
    <scope>NUCLEOTIDE SEQUENCE [LARGE SCALE GENOMIC DNA]</scope>
    <source>
        <strain evidence="2">R3-44</strain>
    </source>
</reference>
<dbReference type="OrthoDB" id="757934at2"/>
<organism evidence="1 2">
    <name type="scientific">Chitinimonas arctica</name>
    <dbReference type="NCBI Taxonomy" id="2594795"/>
    <lineage>
        <taxon>Bacteria</taxon>
        <taxon>Pseudomonadati</taxon>
        <taxon>Pseudomonadota</taxon>
        <taxon>Betaproteobacteria</taxon>
        <taxon>Neisseriales</taxon>
        <taxon>Chitinibacteraceae</taxon>
        <taxon>Chitinimonas</taxon>
    </lineage>
</organism>
<dbReference type="SUPFAM" id="SSF53756">
    <property type="entry name" value="UDP-Glycosyltransferase/glycogen phosphorylase"/>
    <property type="match status" value="1"/>
</dbReference>
<dbReference type="AlphaFoldDB" id="A0A516SL67"/>
<evidence type="ECO:0000313" key="1">
    <source>
        <dbReference type="EMBL" id="QDQ28907.1"/>
    </source>
</evidence>
<protein>
    <recommendedName>
        <fullName evidence="3">Glycosyltransferase family 9 protein</fullName>
    </recommendedName>
</protein>
<dbReference type="Proteomes" id="UP000317550">
    <property type="component" value="Chromosome"/>
</dbReference>
<dbReference type="EMBL" id="CP041730">
    <property type="protein sequence ID" value="QDQ28907.1"/>
    <property type="molecule type" value="Genomic_DNA"/>
</dbReference>
<name>A0A516SL67_9NEIS</name>
<keyword evidence="2" id="KW-1185">Reference proteome</keyword>
<dbReference type="RefSeq" id="WP_144280290.1">
    <property type="nucleotide sequence ID" value="NZ_CP041730.1"/>
</dbReference>
<sequence>MTLLRPPLLAVVAGDPGGGNAMVPVIEALQAAGWPHRLYAYAESARLWRERGWPVADAAQVALGDSRAVLCASSVNAGMHELDWILAAQGAGLPCLALLDFWSNYRARFLRAGQLCLPDLIAVPDGLAHDEMVAAGFPAESLLICGQPALDKVARHGGMLTPARRSALRTACGVADGQALLLFVSQPLRLLATQLKEPPAIDEAAALRDVEAALASLGRPLALRVKPHPREDPADFAGIGAIWPDTRLAPEALAHDLLVASDMVVGIHSMLLLEACYLGCRVLSYQPGRPASDPLPSNRSGLSRRCDDPAELAAMLAGMLDAPPPAPPALDGKSAQRVLAGLAALLA</sequence>
<proteinExistence type="predicted"/>
<evidence type="ECO:0000313" key="2">
    <source>
        <dbReference type="Proteomes" id="UP000317550"/>
    </source>
</evidence>
<gene>
    <name evidence="1" type="ORF">FNU76_22545</name>
</gene>
<evidence type="ECO:0008006" key="3">
    <source>
        <dbReference type="Google" id="ProtNLM"/>
    </source>
</evidence>
<dbReference type="KEGG" id="cari:FNU76_22545"/>
<accession>A0A516SL67</accession>